<comment type="caution">
    <text evidence="2">The sequence shown here is derived from an EMBL/GenBank/DDBJ whole genome shotgun (WGS) entry which is preliminary data.</text>
</comment>
<evidence type="ECO:0000256" key="1">
    <source>
        <dbReference type="SAM" id="MobiDB-lite"/>
    </source>
</evidence>
<dbReference type="AlphaFoldDB" id="A0AAV5M6Y1"/>
<protein>
    <submittedName>
        <fullName evidence="2">Uncharacterized protein</fullName>
    </submittedName>
</protein>
<organism evidence="2 3">
    <name type="scientific">Rubroshorea leprosula</name>
    <dbReference type="NCBI Taxonomy" id="152421"/>
    <lineage>
        <taxon>Eukaryota</taxon>
        <taxon>Viridiplantae</taxon>
        <taxon>Streptophyta</taxon>
        <taxon>Embryophyta</taxon>
        <taxon>Tracheophyta</taxon>
        <taxon>Spermatophyta</taxon>
        <taxon>Magnoliopsida</taxon>
        <taxon>eudicotyledons</taxon>
        <taxon>Gunneridae</taxon>
        <taxon>Pentapetalae</taxon>
        <taxon>rosids</taxon>
        <taxon>malvids</taxon>
        <taxon>Malvales</taxon>
        <taxon>Dipterocarpaceae</taxon>
        <taxon>Rubroshorea</taxon>
    </lineage>
</organism>
<feature type="region of interest" description="Disordered" evidence="1">
    <location>
        <begin position="1"/>
        <end position="91"/>
    </location>
</feature>
<keyword evidence="3" id="KW-1185">Reference proteome</keyword>
<dbReference type="EMBL" id="BPVZ01000196">
    <property type="protein sequence ID" value="GKV45580.1"/>
    <property type="molecule type" value="Genomic_DNA"/>
</dbReference>
<evidence type="ECO:0000313" key="2">
    <source>
        <dbReference type="EMBL" id="GKV45580.1"/>
    </source>
</evidence>
<sequence>MKAHLATLPLPPKISDDDGDDDSASPLLSSSMEKQEQEQEQRVVKQKQGSSRRESFGQESEIELRNPTGKRSRRNQKPITSEGGNQNLERE</sequence>
<feature type="compositionally biased region" description="Polar residues" evidence="1">
    <location>
        <begin position="77"/>
        <end position="91"/>
    </location>
</feature>
<feature type="compositionally biased region" description="Basic and acidic residues" evidence="1">
    <location>
        <begin position="33"/>
        <end position="43"/>
    </location>
</feature>
<evidence type="ECO:0000313" key="3">
    <source>
        <dbReference type="Proteomes" id="UP001054252"/>
    </source>
</evidence>
<proteinExistence type="predicted"/>
<accession>A0AAV5M6Y1</accession>
<name>A0AAV5M6Y1_9ROSI</name>
<gene>
    <name evidence="2" type="ORF">SLEP1_g52647</name>
</gene>
<dbReference type="Proteomes" id="UP001054252">
    <property type="component" value="Unassembled WGS sequence"/>
</dbReference>
<reference evidence="2 3" key="1">
    <citation type="journal article" date="2021" name="Commun. Biol.">
        <title>The genome of Shorea leprosula (Dipterocarpaceae) highlights the ecological relevance of drought in aseasonal tropical rainforests.</title>
        <authorList>
            <person name="Ng K.K.S."/>
            <person name="Kobayashi M.J."/>
            <person name="Fawcett J.A."/>
            <person name="Hatakeyama M."/>
            <person name="Paape T."/>
            <person name="Ng C.H."/>
            <person name="Ang C.C."/>
            <person name="Tnah L.H."/>
            <person name="Lee C.T."/>
            <person name="Nishiyama T."/>
            <person name="Sese J."/>
            <person name="O'Brien M.J."/>
            <person name="Copetti D."/>
            <person name="Mohd Noor M.I."/>
            <person name="Ong R.C."/>
            <person name="Putra M."/>
            <person name="Sireger I.Z."/>
            <person name="Indrioko S."/>
            <person name="Kosugi Y."/>
            <person name="Izuno A."/>
            <person name="Isagi Y."/>
            <person name="Lee S.L."/>
            <person name="Shimizu K.K."/>
        </authorList>
    </citation>
    <scope>NUCLEOTIDE SEQUENCE [LARGE SCALE GENOMIC DNA]</scope>
    <source>
        <strain evidence="2">214</strain>
    </source>
</reference>